<dbReference type="GO" id="GO:0016747">
    <property type="term" value="F:acyltransferase activity, transferring groups other than amino-acyl groups"/>
    <property type="evidence" value="ECO:0007669"/>
    <property type="project" value="InterPro"/>
</dbReference>
<keyword evidence="1" id="KW-0808">Transferase</keyword>
<reference evidence="1 2" key="1">
    <citation type="submission" date="2019-07" db="EMBL/GenBank/DDBJ databases">
        <title>R&amp;d 2014.</title>
        <authorList>
            <person name="Klenk H.-P."/>
        </authorList>
    </citation>
    <scope>NUCLEOTIDE SEQUENCE [LARGE SCALE GENOMIC DNA]</scope>
    <source>
        <strain evidence="1 2">DSM 43912</strain>
    </source>
</reference>
<evidence type="ECO:0000313" key="1">
    <source>
        <dbReference type="EMBL" id="TWJ27037.1"/>
    </source>
</evidence>
<dbReference type="InterPro" id="IPR016181">
    <property type="entry name" value="Acyl_CoA_acyltransferase"/>
</dbReference>
<organism evidence="1 2">
    <name type="scientific">Micromonospora sagamiensis</name>
    <dbReference type="NCBI Taxonomy" id="47875"/>
    <lineage>
        <taxon>Bacteria</taxon>
        <taxon>Bacillati</taxon>
        <taxon>Actinomycetota</taxon>
        <taxon>Actinomycetes</taxon>
        <taxon>Micromonosporales</taxon>
        <taxon>Micromonosporaceae</taxon>
        <taxon>Micromonospora</taxon>
    </lineage>
</organism>
<proteinExistence type="predicted"/>
<evidence type="ECO:0000313" key="2">
    <source>
        <dbReference type="Proteomes" id="UP000319728"/>
    </source>
</evidence>
<name>A0A562WAP7_9ACTN</name>
<dbReference type="SUPFAM" id="SSF55729">
    <property type="entry name" value="Acyl-CoA N-acyltransferases (Nat)"/>
    <property type="match status" value="1"/>
</dbReference>
<dbReference type="Gene3D" id="1.10.287.900">
    <property type="entry name" value="The crystal structure of the spermine/spermidine acetyltransferase from enterococcus faecali"/>
    <property type="match status" value="1"/>
</dbReference>
<dbReference type="AlphaFoldDB" id="A0A562WAP7"/>
<dbReference type="InterPro" id="IPR000182">
    <property type="entry name" value="GNAT_dom"/>
</dbReference>
<comment type="caution">
    <text evidence="1">The sequence shown here is derived from an EMBL/GenBank/DDBJ whole genome shotgun (WGS) entry which is preliminary data.</text>
</comment>
<accession>A0A562WAP7</accession>
<dbReference type="CDD" id="cd04301">
    <property type="entry name" value="NAT_SF"/>
    <property type="match status" value="1"/>
</dbReference>
<protein>
    <submittedName>
        <fullName evidence="1">Diamine N-acetyltransferase</fullName>
    </submittedName>
</protein>
<dbReference type="PROSITE" id="PS51186">
    <property type="entry name" value="GNAT"/>
    <property type="match status" value="1"/>
</dbReference>
<dbReference type="InterPro" id="IPR027455">
    <property type="entry name" value="Sper_AcTfrase_N"/>
</dbReference>
<dbReference type="Proteomes" id="UP000319728">
    <property type="component" value="Unassembled WGS sequence"/>
</dbReference>
<keyword evidence="2" id="KW-1185">Reference proteome</keyword>
<gene>
    <name evidence="1" type="ORF">JD81_00520</name>
</gene>
<dbReference type="RefSeq" id="WP_145815435.1">
    <property type="nucleotide sequence ID" value="NZ_AP023438.1"/>
</dbReference>
<dbReference type="EMBL" id="VLLP01000001">
    <property type="protein sequence ID" value="TWJ27037.1"/>
    <property type="molecule type" value="Genomic_DNA"/>
</dbReference>
<dbReference type="OrthoDB" id="3526335at2"/>
<dbReference type="Pfam" id="PF00583">
    <property type="entry name" value="Acetyltransf_1"/>
    <property type="match status" value="1"/>
</dbReference>
<sequence>MRLEKITPENYKAALALSVRPDQEDLVAPVVKSLAEAYIFPDNAWPKLIYDGDRLVGFLMAFLDIPWGRDPDDLRSGLWRLNVEADAQGNGYGRFAVEAVCGEIRARGGNRAYVTWAPRAGGPEKFYLKLGFRPTGEQSGGQTVGVLDLERASWSPSG</sequence>
<dbReference type="Gene3D" id="3.40.630.30">
    <property type="match status" value="1"/>
</dbReference>